<dbReference type="InterPro" id="IPR006530">
    <property type="entry name" value="YD"/>
</dbReference>
<dbReference type="Pfam" id="PF25023">
    <property type="entry name" value="TEN_YD-shell"/>
    <property type="match status" value="1"/>
</dbReference>
<feature type="domain" description="Teneurin-like YD-shell" evidence="3">
    <location>
        <begin position="772"/>
        <end position="960"/>
    </location>
</feature>
<dbReference type="RefSeq" id="WP_106136558.1">
    <property type="nucleotide sequence ID" value="NZ_PVTE01000003.1"/>
</dbReference>
<dbReference type="InterPro" id="IPR045351">
    <property type="entry name" value="DUF6531"/>
</dbReference>
<name>A0A2T0TEN6_9BACT</name>
<comment type="caution">
    <text evidence="4">The sequence shown here is derived from an EMBL/GenBank/DDBJ whole genome shotgun (WGS) entry which is preliminary data.</text>
</comment>
<dbReference type="Proteomes" id="UP000238375">
    <property type="component" value="Unassembled WGS sequence"/>
</dbReference>
<dbReference type="Gene3D" id="2.180.10.10">
    <property type="entry name" value="RHS repeat-associated core"/>
    <property type="match status" value="2"/>
</dbReference>
<sequence length="990" mass="112171">MTTTPAFRTGLRRLLYPAVSQPIPPEADERTQLTDLLQRLGLTVDDYQTLPIWCRTLDSGLVDVATGEVVLETTDAAIPAPVPFVWGRHWRSGHLTDGSLGVGWRHSYDYVLLEDRRTRRVVVRLPENRAVLFPMLADGESALNRPEKLRLGRDARGYVLHRTDGLRYRFADNPSGSLCRLTAVSRAGVTYQLQFTYNQLGQLFRITDGAQRVIELTTDAAGHINQLTLTAPDATQPRRVLAQYRYDDARNLIEVAIPDRPATRYHYRQQRIIRLTDALRQSVFFAYAPVDKLIRCTEVRRDTGGRVAQFRYLTDEGRTLITDEAGQVRQYVHEAGIAQRFMSAEGRQRVWFHNESNERVSEQDALGNTTFFVYDERGNLTQTAWPDGGTLVMTYDESDQLLTLTDRAGSVWQWSYDPAGQLTMCLDPTGAETRFVYDDAGLLVERQTAGPVVRWAYDAAANPVRQWTAMDQVDWAFDAAGRLTFARRLGEVKALFPVDAQPLSVAQPVADDYQPAYDADGLLLRLRRGKLNWQFIRDAAGSIREYTRADGQSTRFHYDAAGRLTEALFSDDTGYHYTYRPDGWLVEAVSPTASVQFARDARGHIIAETSEQGTLQTSYDQAGNRVSWETADGVAVTYSYTSQHQLSKLTHPVGHYWQTYDQRGRLTEQVWPGGLRCRWQYGDGRLPVSQSVYWGSQLQAGRGLTYGWAGSQLSRLQDTRSGTVDLRYDLTGAVVEAVCSVGWTERWVADRRAYQQHLLRPATDVAEFGWQLLIVGSMRFYYDADGYLREKRVAGQVWTFHWYESGVLNRVVRPDKQPVTFVYDALGRRIEKRVGNRTVRWGWNGRQLAHEWHQQGDDEPVALTWFTADSSVPVLLQVGNQVYSLVCNHLGQPLSMHTSTGEPVWTYDWYLFGKKHGLTGPAHWHTYLGPGQFDVPEVGLVYSDFSYVDADSGLPLSPEYSSPAGWARAERGPLHAPESYLSAARYIRAY</sequence>
<evidence type="ECO:0000256" key="1">
    <source>
        <dbReference type="ARBA" id="ARBA00022737"/>
    </source>
</evidence>
<keyword evidence="5" id="KW-1185">Reference proteome</keyword>
<dbReference type="OrthoDB" id="9765204at2"/>
<dbReference type="EMBL" id="PVTE01000003">
    <property type="protein sequence ID" value="PRY44132.1"/>
    <property type="molecule type" value="Genomic_DNA"/>
</dbReference>
<evidence type="ECO:0000313" key="4">
    <source>
        <dbReference type="EMBL" id="PRY44132.1"/>
    </source>
</evidence>
<dbReference type="PANTHER" id="PTHR32305">
    <property type="match status" value="1"/>
</dbReference>
<gene>
    <name evidence="4" type="ORF">CLV58_103101</name>
</gene>
<reference evidence="4 5" key="1">
    <citation type="submission" date="2018-03" db="EMBL/GenBank/DDBJ databases">
        <title>Genomic Encyclopedia of Archaeal and Bacterial Type Strains, Phase II (KMG-II): from individual species to whole genera.</title>
        <authorList>
            <person name="Goeker M."/>
        </authorList>
    </citation>
    <scope>NUCLEOTIDE SEQUENCE [LARGE SCALE GENOMIC DNA]</scope>
    <source>
        <strain evidence="4 5">DSM 28354</strain>
    </source>
</reference>
<dbReference type="Pfam" id="PF05593">
    <property type="entry name" value="RHS_repeat"/>
    <property type="match status" value="3"/>
</dbReference>
<evidence type="ECO:0000313" key="5">
    <source>
        <dbReference type="Proteomes" id="UP000238375"/>
    </source>
</evidence>
<dbReference type="InterPro" id="IPR031325">
    <property type="entry name" value="RHS_repeat"/>
</dbReference>
<accession>A0A2T0TEN6</accession>
<dbReference type="NCBIfam" id="TIGR01643">
    <property type="entry name" value="YD_repeat_2x"/>
    <property type="match status" value="6"/>
</dbReference>
<proteinExistence type="predicted"/>
<organism evidence="4 5">
    <name type="scientific">Spirosoma oryzae</name>
    <dbReference type="NCBI Taxonomy" id="1469603"/>
    <lineage>
        <taxon>Bacteria</taxon>
        <taxon>Pseudomonadati</taxon>
        <taxon>Bacteroidota</taxon>
        <taxon>Cytophagia</taxon>
        <taxon>Cytophagales</taxon>
        <taxon>Cytophagaceae</taxon>
        <taxon>Spirosoma</taxon>
    </lineage>
</organism>
<keyword evidence="1" id="KW-0677">Repeat</keyword>
<dbReference type="PANTHER" id="PTHR32305:SF15">
    <property type="entry name" value="PROTEIN RHSA-RELATED"/>
    <property type="match status" value="1"/>
</dbReference>
<dbReference type="AlphaFoldDB" id="A0A2T0TEN6"/>
<evidence type="ECO:0000259" key="3">
    <source>
        <dbReference type="Pfam" id="PF25023"/>
    </source>
</evidence>
<protein>
    <submittedName>
        <fullName evidence="4">YD repeat-containing protein</fullName>
    </submittedName>
</protein>
<evidence type="ECO:0000259" key="2">
    <source>
        <dbReference type="Pfam" id="PF20148"/>
    </source>
</evidence>
<dbReference type="InterPro" id="IPR056823">
    <property type="entry name" value="TEN-like_YD-shell"/>
</dbReference>
<dbReference type="Pfam" id="PF20148">
    <property type="entry name" value="DUF6531"/>
    <property type="match status" value="1"/>
</dbReference>
<feature type="domain" description="DUF6531" evidence="2">
    <location>
        <begin position="62"/>
        <end position="133"/>
    </location>
</feature>
<dbReference type="InterPro" id="IPR050708">
    <property type="entry name" value="T6SS_VgrG/RHS"/>
</dbReference>